<dbReference type="Pfam" id="PF01428">
    <property type="entry name" value="zf-AN1"/>
    <property type="match status" value="1"/>
</dbReference>
<comment type="caution">
    <text evidence="8">The sequence shown here is derived from an EMBL/GenBank/DDBJ whole genome shotgun (WGS) entry which is preliminary data.</text>
</comment>
<dbReference type="SMART" id="SM00259">
    <property type="entry name" value="ZnF_A20"/>
    <property type="match status" value="1"/>
</dbReference>
<dbReference type="GO" id="GO:0003677">
    <property type="term" value="F:DNA binding"/>
    <property type="evidence" value="ECO:0007669"/>
    <property type="project" value="InterPro"/>
</dbReference>
<sequence length="152" mass="17144">MDPPLCVNGCGFYGSAANNNLCSKCYKDHIKETFIIEESQSNNNNGTLLLDDTKSNDKPPLADVFERFTKDLGATVDDISNNNKKNETKKRCKTCNKRVGLTGFECRCGDLFCGKHRYPEVHECKFNFKDIGRNILAKQNPLCIGDKLDERI</sequence>
<dbReference type="PROSITE" id="PS51039">
    <property type="entry name" value="ZF_AN1"/>
    <property type="match status" value="1"/>
</dbReference>
<dbReference type="Proteomes" id="UP000289738">
    <property type="component" value="Chromosome A09"/>
</dbReference>
<dbReference type="EMBL" id="SDMP01000009">
    <property type="protein sequence ID" value="RYR40121.1"/>
    <property type="molecule type" value="Genomic_DNA"/>
</dbReference>
<dbReference type="InterPro" id="IPR035896">
    <property type="entry name" value="AN1-like_Znf"/>
</dbReference>
<gene>
    <name evidence="8" type="ORF">Ahy_A09g045797</name>
</gene>
<dbReference type="OrthoDB" id="428577at2759"/>
<feature type="domain" description="AN1-type" evidence="7">
    <location>
        <begin position="86"/>
        <end position="132"/>
    </location>
</feature>
<organism evidence="8 9">
    <name type="scientific">Arachis hypogaea</name>
    <name type="common">Peanut</name>
    <dbReference type="NCBI Taxonomy" id="3818"/>
    <lineage>
        <taxon>Eukaryota</taxon>
        <taxon>Viridiplantae</taxon>
        <taxon>Streptophyta</taxon>
        <taxon>Embryophyta</taxon>
        <taxon>Tracheophyta</taxon>
        <taxon>Spermatophyta</taxon>
        <taxon>Magnoliopsida</taxon>
        <taxon>eudicotyledons</taxon>
        <taxon>Gunneridae</taxon>
        <taxon>Pentapetalae</taxon>
        <taxon>rosids</taxon>
        <taxon>fabids</taxon>
        <taxon>Fabales</taxon>
        <taxon>Fabaceae</taxon>
        <taxon>Papilionoideae</taxon>
        <taxon>50 kb inversion clade</taxon>
        <taxon>dalbergioids sensu lato</taxon>
        <taxon>Dalbergieae</taxon>
        <taxon>Pterocarpus clade</taxon>
        <taxon>Arachis</taxon>
    </lineage>
</organism>
<evidence type="ECO:0000256" key="3">
    <source>
        <dbReference type="ARBA" id="ARBA00022771"/>
    </source>
</evidence>
<keyword evidence="9" id="KW-1185">Reference proteome</keyword>
<dbReference type="SMART" id="SM00154">
    <property type="entry name" value="ZnF_AN1"/>
    <property type="match status" value="1"/>
</dbReference>
<dbReference type="InterPro" id="IPR050652">
    <property type="entry name" value="AN1_A20_ZnFinger"/>
</dbReference>
<dbReference type="PANTHER" id="PTHR10634">
    <property type="entry name" value="AN1-TYPE ZINC FINGER PROTEIN"/>
    <property type="match status" value="1"/>
</dbReference>
<dbReference type="InterPro" id="IPR000058">
    <property type="entry name" value="Znf_AN1"/>
</dbReference>
<feature type="domain" description="A20-type" evidence="6">
    <location>
        <begin position="1"/>
        <end position="34"/>
    </location>
</feature>
<evidence type="ECO:0000313" key="8">
    <source>
        <dbReference type="EMBL" id="RYR40121.1"/>
    </source>
</evidence>
<dbReference type="Gene3D" id="4.10.1110.10">
    <property type="entry name" value="AN1-like Zinc finger"/>
    <property type="match status" value="1"/>
</dbReference>
<dbReference type="PROSITE" id="PS51036">
    <property type="entry name" value="ZF_A20"/>
    <property type="match status" value="1"/>
</dbReference>
<dbReference type="SMR" id="A0A445BN86"/>
<protein>
    <recommendedName>
        <fullName evidence="10">Zinc finger A20 and AN1 domain-containing stress-associated protein</fullName>
    </recommendedName>
</protein>
<dbReference type="PANTHER" id="PTHR10634:SF124">
    <property type="entry name" value="ZINC FINGER A20 AND AN1 DOMAIN-CONTAINING STRESS-ASSOCIATED PROTEIN 8-RELATED"/>
    <property type="match status" value="1"/>
</dbReference>
<keyword evidence="4" id="KW-0862">Zinc</keyword>
<dbReference type="InterPro" id="IPR002653">
    <property type="entry name" value="Znf_A20"/>
</dbReference>
<evidence type="ECO:0000256" key="2">
    <source>
        <dbReference type="ARBA" id="ARBA00022723"/>
    </source>
</evidence>
<comment type="function">
    <text evidence="1">May be involved in environmental stress response.</text>
</comment>
<keyword evidence="2" id="KW-0479">Metal-binding</keyword>
<evidence type="ECO:0000256" key="4">
    <source>
        <dbReference type="ARBA" id="ARBA00022833"/>
    </source>
</evidence>
<evidence type="ECO:0000259" key="7">
    <source>
        <dbReference type="PROSITE" id="PS51039"/>
    </source>
</evidence>
<keyword evidence="3 5" id="KW-0863">Zinc-finger</keyword>
<dbReference type="STRING" id="3818.A0A445BN86"/>
<dbReference type="AlphaFoldDB" id="A0A445BN86"/>
<evidence type="ECO:0000256" key="1">
    <source>
        <dbReference type="ARBA" id="ARBA00003732"/>
    </source>
</evidence>
<dbReference type="FunFam" id="4.10.1110.10:FF:000001">
    <property type="entry name" value="Zinc finger AN1-type containing 6"/>
    <property type="match status" value="1"/>
</dbReference>
<evidence type="ECO:0000313" key="9">
    <source>
        <dbReference type="Proteomes" id="UP000289738"/>
    </source>
</evidence>
<dbReference type="Gene3D" id="1.20.5.4770">
    <property type="match status" value="1"/>
</dbReference>
<name>A0A445BN86_ARAHY</name>
<dbReference type="GO" id="GO:0008270">
    <property type="term" value="F:zinc ion binding"/>
    <property type="evidence" value="ECO:0007669"/>
    <property type="project" value="UniProtKB-KW"/>
</dbReference>
<accession>A0A445BN86</accession>
<dbReference type="SUPFAM" id="SSF57716">
    <property type="entry name" value="Glucocorticoid receptor-like (DNA-binding domain)"/>
    <property type="match status" value="1"/>
</dbReference>
<dbReference type="Gramene" id="arahy.Tifrunner.gnm2.ann2.Ah09g087500.1">
    <property type="protein sequence ID" value="arahy.Tifrunner.gnm2.ann2.Ah09g087500.1-CDS-1"/>
    <property type="gene ID" value="arahy.Tifrunner.gnm2.ann2.Ah09g087500"/>
</dbReference>
<evidence type="ECO:0000256" key="5">
    <source>
        <dbReference type="PROSITE-ProRule" id="PRU00449"/>
    </source>
</evidence>
<dbReference type="Pfam" id="PF01754">
    <property type="entry name" value="zf-A20"/>
    <property type="match status" value="1"/>
</dbReference>
<evidence type="ECO:0000259" key="6">
    <source>
        <dbReference type="PROSITE" id="PS51036"/>
    </source>
</evidence>
<evidence type="ECO:0008006" key="10">
    <source>
        <dbReference type="Google" id="ProtNLM"/>
    </source>
</evidence>
<dbReference type="SUPFAM" id="SSF118310">
    <property type="entry name" value="AN1-like Zinc finger"/>
    <property type="match status" value="1"/>
</dbReference>
<proteinExistence type="predicted"/>
<reference evidence="8 9" key="1">
    <citation type="submission" date="2019-01" db="EMBL/GenBank/DDBJ databases">
        <title>Sequencing of cultivated peanut Arachis hypogaea provides insights into genome evolution and oil improvement.</title>
        <authorList>
            <person name="Chen X."/>
        </authorList>
    </citation>
    <scope>NUCLEOTIDE SEQUENCE [LARGE SCALE GENOMIC DNA]</scope>
    <source>
        <strain evidence="9">cv. Fuhuasheng</strain>
        <tissue evidence="8">Leaves</tissue>
    </source>
</reference>